<evidence type="ECO:0000313" key="2">
    <source>
        <dbReference type="EMBL" id="KFK34318.1"/>
    </source>
</evidence>
<dbReference type="EMBL" id="CM002873">
    <property type="protein sequence ID" value="KFK34318.1"/>
    <property type="molecule type" value="Genomic_DNA"/>
</dbReference>
<gene>
    <name evidence="2" type="ordered locus">AALP_Aa5g129500</name>
</gene>
<protein>
    <submittedName>
        <fullName evidence="2">Uncharacterized protein</fullName>
    </submittedName>
</protein>
<dbReference type="Proteomes" id="UP000029120">
    <property type="component" value="Chromosome 5"/>
</dbReference>
<organism evidence="2 3">
    <name type="scientific">Arabis alpina</name>
    <name type="common">Alpine rock-cress</name>
    <dbReference type="NCBI Taxonomy" id="50452"/>
    <lineage>
        <taxon>Eukaryota</taxon>
        <taxon>Viridiplantae</taxon>
        <taxon>Streptophyta</taxon>
        <taxon>Embryophyta</taxon>
        <taxon>Tracheophyta</taxon>
        <taxon>Spermatophyta</taxon>
        <taxon>Magnoliopsida</taxon>
        <taxon>eudicotyledons</taxon>
        <taxon>Gunneridae</taxon>
        <taxon>Pentapetalae</taxon>
        <taxon>rosids</taxon>
        <taxon>malvids</taxon>
        <taxon>Brassicales</taxon>
        <taxon>Brassicaceae</taxon>
        <taxon>Arabideae</taxon>
        <taxon>Arabis</taxon>
    </lineage>
</organism>
<keyword evidence="3" id="KW-1185">Reference proteome</keyword>
<evidence type="ECO:0000313" key="3">
    <source>
        <dbReference type="Proteomes" id="UP000029120"/>
    </source>
</evidence>
<name>A0A087GWR6_ARAAL</name>
<reference evidence="3" key="1">
    <citation type="journal article" date="2015" name="Nat. Plants">
        <title>Genome expansion of Arabis alpina linked with retrotransposition and reduced symmetric DNA methylation.</title>
        <authorList>
            <person name="Willing E.M."/>
            <person name="Rawat V."/>
            <person name="Mandakova T."/>
            <person name="Maumus F."/>
            <person name="James G.V."/>
            <person name="Nordstroem K.J."/>
            <person name="Becker C."/>
            <person name="Warthmann N."/>
            <person name="Chica C."/>
            <person name="Szarzynska B."/>
            <person name="Zytnicki M."/>
            <person name="Albani M.C."/>
            <person name="Kiefer C."/>
            <person name="Bergonzi S."/>
            <person name="Castaings L."/>
            <person name="Mateos J.L."/>
            <person name="Berns M.C."/>
            <person name="Bujdoso N."/>
            <person name="Piofczyk T."/>
            <person name="de Lorenzo L."/>
            <person name="Barrero-Sicilia C."/>
            <person name="Mateos I."/>
            <person name="Piednoel M."/>
            <person name="Hagmann J."/>
            <person name="Chen-Min-Tao R."/>
            <person name="Iglesias-Fernandez R."/>
            <person name="Schuster S.C."/>
            <person name="Alonso-Blanco C."/>
            <person name="Roudier F."/>
            <person name="Carbonero P."/>
            <person name="Paz-Ares J."/>
            <person name="Davis S.J."/>
            <person name="Pecinka A."/>
            <person name="Quesneville H."/>
            <person name="Colot V."/>
            <person name="Lysak M.A."/>
            <person name="Weigel D."/>
            <person name="Coupland G."/>
            <person name="Schneeberger K."/>
        </authorList>
    </citation>
    <scope>NUCLEOTIDE SEQUENCE [LARGE SCALE GENOMIC DNA]</scope>
    <source>
        <strain evidence="3">cv. Pajares</strain>
    </source>
</reference>
<evidence type="ECO:0000256" key="1">
    <source>
        <dbReference type="SAM" id="MobiDB-lite"/>
    </source>
</evidence>
<accession>A0A087GWR6</accession>
<dbReference type="Gramene" id="KFK34318">
    <property type="protein sequence ID" value="KFK34318"/>
    <property type="gene ID" value="AALP_AA5G129500"/>
</dbReference>
<sequence>MKDEKKNSSSRKHRLTQSATLEAVPWRYKEESSTARIPNPRSHTPLMRVRQNPRKP</sequence>
<feature type="region of interest" description="Disordered" evidence="1">
    <location>
        <begin position="1"/>
        <end position="56"/>
    </location>
</feature>
<dbReference type="AlphaFoldDB" id="A0A087GWR6"/>
<proteinExistence type="predicted"/>